<sequence>MNDYEKLTLLFYEYQKQFDLSEITKEEYNKKLDEIFVQLKKLDFKNSNNAFNDFVFKTK</sequence>
<name>A0A246GEV0_9FLAO</name>
<protein>
    <submittedName>
        <fullName evidence="1">Uncharacterized protein</fullName>
    </submittedName>
</protein>
<gene>
    <name evidence="1" type="ORF">BWK59_14770</name>
</gene>
<evidence type="ECO:0000313" key="2">
    <source>
        <dbReference type="Proteomes" id="UP000197768"/>
    </source>
</evidence>
<proteinExistence type="predicted"/>
<accession>A0A246GEV0</accession>
<dbReference type="AlphaFoldDB" id="A0A246GEV0"/>
<comment type="caution">
    <text evidence="1">The sequence shown here is derived from an EMBL/GenBank/DDBJ whole genome shotgun (WGS) entry which is preliminary data.</text>
</comment>
<dbReference type="EMBL" id="MTCZ01000318">
    <property type="protein sequence ID" value="OWP82643.1"/>
    <property type="molecule type" value="Genomic_DNA"/>
</dbReference>
<evidence type="ECO:0000313" key="1">
    <source>
        <dbReference type="EMBL" id="OWP82643.1"/>
    </source>
</evidence>
<dbReference type="Proteomes" id="UP000197768">
    <property type="component" value="Unassembled WGS sequence"/>
</dbReference>
<organism evidence="1 2">
    <name type="scientific">Flavobacterium davisii</name>
    <dbReference type="NCBI Taxonomy" id="2906077"/>
    <lineage>
        <taxon>Bacteria</taxon>
        <taxon>Pseudomonadati</taxon>
        <taxon>Bacteroidota</taxon>
        <taxon>Flavobacteriia</taxon>
        <taxon>Flavobacteriales</taxon>
        <taxon>Flavobacteriaceae</taxon>
        <taxon>Flavobacterium</taxon>
    </lineage>
</organism>
<reference evidence="1 2" key="1">
    <citation type="journal article" date="2017" name="Infect. Genet. Evol.">
        <title>Comparative genome analysis of fish pathogen Flavobacterium columnare reveals extensive sequence diversity within the species.</title>
        <authorList>
            <person name="Kayansamruaj P."/>
            <person name="Dong H.T."/>
            <person name="Hirono I."/>
            <person name="Kondo H."/>
            <person name="Senapin S."/>
            <person name="Rodkhum C."/>
        </authorList>
    </citation>
    <scope>NUCLEOTIDE SEQUENCE [LARGE SCALE GENOMIC DNA]</scope>
    <source>
        <strain evidence="1 2">1215</strain>
    </source>
</reference>